<evidence type="ECO:0008006" key="5">
    <source>
        <dbReference type="Google" id="ProtNLM"/>
    </source>
</evidence>
<evidence type="ECO:0000313" key="4">
    <source>
        <dbReference type="Proteomes" id="UP001642484"/>
    </source>
</evidence>
<comment type="caution">
    <text evidence="3">The sequence shown here is derived from an EMBL/GenBank/DDBJ whole genome shotgun (WGS) entry which is preliminary data.</text>
</comment>
<name>A0ABP0SG07_9DINO</name>
<protein>
    <recommendedName>
        <fullName evidence="5">Solute carrier family 40 protein</fullName>
    </recommendedName>
</protein>
<feature type="region of interest" description="Disordered" evidence="1">
    <location>
        <begin position="308"/>
        <end position="353"/>
    </location>
</feature>
<dbReference type="EMBL" id="CAXAMN010027539">
    <property type="protein sequence ID" value="CAK9111287.1"/>
    <property type="molecule type" value="Genomic_DNA"/>
</dbReference>
<evidence type="ECO:0000313" key="3">
    <source>
        <dbReference type="EMBL" id="CAK9111287.1"/>
    </source>
</evidence>
<evidence type="ECO:0000256" key="1">
    <source>
        <dbReference type="SAM" id="MobiDB-lite"/>
    </source>
</evidence>
<accession>A0ABP0SG07</accession>
<feature type="transmembrane region" description="Helical" evidence="2">
    <location>
        <begin position="139"/>
        <end position="158"/>
    </location>
</feature>
<proteinExistence type="predicted"/>
<evidence type="ECO:0000256" key="2">
    <source>
        <dbReference type="SAM" id="Phobius"/>
    </source>
</evidence>
<gene>
    <name evidence="3" type="ORF">CCMP2556_LOCUS51667</name>
</gene>
<sequence>MCAWTGPGREVSSKAFMDELCSDVGGYRAFLRRLALQYFGWWVAIAGVPAVFLDHHRCESSMPYLAWCLYGGTVLAMLVMAVLMELTIVQRLGLLKAGELHVLQERRWRRPLASTVLWKLDSYTDMAFVFIARDCGSSLWWASLASIIFCTVFCQMLFNTCFACSDCDGELPESFGFVLLDFKLVNTAVRSVLPFDPDASDLPVAKPVTLKSSANLVGLEKVVGDVAQVCIQSLFLMSASAPHGFVIFSVIVGALNGCLSIALIAQDALQEESAVQARCARSWEVDRELEQGTVLAALAGEVKLVEEGTSSEMPPVLRDPGDRKRAPLAPVSPPGGPSPERLGRSMNDDMAML</sequence>
<reference evidence="3 4" key="1">
    <citation type="submission" date="2024-02" db="EMBL/GenBank/DDBJ databases">
        <authorList>
            <person name="Chen Y."/>
            <person name="Shah S."/>
            <person name="Dougan E. K."/>
            <person name="Thang M."/>
            <person name="Chan C."/>
        </authorList>
    </citation>
    <scope>NUCLEOTIDE SEQUENCE [LARGE SCALE GENOMIC DNA]</scope>
</reference>
<keyword evidence="2" id="KW-1133">Transmembrane helix</keyword>
<feature type="transmembrane region" description="Helical" evidence="2">
    <location>
        <begin position="64"/>
        <end position="86"/>
    </location>
</feature>
<keyword evidence="2" id="KW-0472">Membrane</keyword>
<keyword evidence="2" id="KW-0812">Transmembrane</keyword>
<feature type="transmembrane region" description="Helical" evidence="2">
    <location>
        <begin position="34"/>
        <end position="52"/>
    </location>
</feature>
<organism evidence="3 4">
    <name type="scientific">Durusdinium trenchii</name>
    <dbReference type="NCBI Taxonomy" id="1381693"/>
    <lineage>
        <taxon>Eukaryota</taxon>
        <taxon>Sar</taxon>
        <taxon>Alveolata</taxon>
        <taxon>Dinophyceae</taxon>
        <taxon>Suessiales</taxon>
        <taxon>Symbiodiniaceae</taxon>
        <taxon>Durusdinium</taxon>
    </lineage>
</organism>
<keyword evidence="4" id="KW-1185">Reference proteome</keyword>
<dbReference type="Proteomes" id="UP001642484">
    <property type="component" value="Unassembled WGS sequence"/>
</dbReference>